<organism evidence="3 4">
    <name type="scientific">Eisenbergiella massiliensis</name>
    <dbReference type="NCBI Taxonomy" id="1720294"/>
    <lineage>
        <taxon>Bacteria</taxon>
        <taxon>Bacillati</taxon>
        <taxon>Bacillota</taxon>
        <taxon>Clostridia</taxon>
        <taxon>Lachnospirales</taxon>
        <taxon>Lachnospiraceae</taxon>
        <taxon>Eisenbergiella</taxon>
    </lineage>
</organism>
<evidence type="ECO:0000313" key="3">
    <source>
        <dbReference type="EMBL" id="RGE71951.1"/>
    </source>
</evidence>
<feature type="domain" description="NAD-dependent epimerase/dehydratase" evidence="2">
    <location>
        <begin position="4"/>
        <end position="228"/>
    </location>
</feature>
<gene>
    <name evidence="3" type="ORF">DWY69_10790</name>
</gene>
<proteinExistence type="inferred from homology"/>
<dbReference type="RefSeq" id="WP_025488875.1">
    <property type="nucleotide sequence ID" value="NZ_JALETP010000321.1"/>
</dbReference>
<comment type="caution">
    <text evidence="3">The sequence shown here is derived from an EMBL/GenBank/DDBJ whole genome shotgun (WGS) entry which is preliminary data.</text>
</comment>
<dbReference type="Gene3D" id="3.40.50.720">
    <property type="entry name" value="NAD(P)-binding Rossmann-like Domain"/>
    <property type="match status" value="1"/>
</dbReference>
<sequence length="305" mass="34244">MKKILITGANGMLGGKIIKRLVDLLDFSVIAVSSTEEKIQAMIQRENIEHAGRIQFLANENLLMSNVDLSDVYGAVHLAFARRIRSAQDIAQSICYASAVFKKLSGTDISRVINLSSQGIYGNTEEYRTEETPPAPVNHYTMAKYAAEIIFNMCFDNSGVRDYTSIRLDMVSQSQNLLPALCKQAIGGKIQLKGGEQRFSFIDAEDAAEGIVSMLLSSPKWEKVYNMGWDRCRYTLTEIADVVADVSEKFGYGRPEVILEKQDISLWSGMDSMRFMEHTGWKPEIELQIMIEKIFAELLNSEVNK</sequence>
<dbReference type="Proteomes" id="UP000261166">
    <property type="component" value="Unassembled WGS sequence"/>
</dbReference>
<evidence type="ECO:0000259" key="2">
    <source>
        <dbReference type="Pfam" id="PF01370"/>
    </source>
</evidence>
<dbReference type="Pfam" id="PF01370">
    <property type="entry name" value="Epimerase"/>
    <property type="match status" value="1"/>
</dbReference>
<protein>
    <submittedName>
        <fullName evidence="3">NAD(P)-dependent oxidoreductase</fullName>
    </submittedName>
</protein>
<name>A0A3E3IYK9_9FIRM</name>
<comment type="similarity">
    <text evidence="1">Belongs to the NAD(P)-dependent epimerase/dehydratase family.</text>
</comment>
<dbReference type="OrthoDB" id="9803892at2"/>
<dbReference type="InterPro" id="IPR036291">
    <property type="entry name" value="NAD(P)-bd_dom_sf"/>
</dbReference>
<accession>A0A3E3IYK9</accession>
<dbReference type="InterPro" id="IPR001509">
    <property type="entry name" value="Epimerase_deHydtase"/>
</dbReference>
<dbReference type="EMBL" id="QVLU01000008">
    <property type="protein sequence ID" value="RGE71951.1"/>
    <property type="molecule type" value="Genomic_DNA"/>
</dbReference>
<reference evidence="3 4" key="1">
    <citation type="submission" date="2018-08" db="EMBL/GenBank/DDBJ databases">
        <title>A genome reference for cultivated species of the human gut microbiota.</title>
        <authorList>
            <person name="Zou Y."/>
            <person name="Xue W."/>
            <person name="Luo G."/>
        </authorList>
    </citation>
    <scope>NUCLEOTIDE SEQUENCE [LARGE SCALE GENOMIC DNA]</scope>
    <source>
        <strain evidence="3 4">AF26-4BH</strain>
    </source>
</reference>
<evidence type="ECO:0000313" key="4">
    <source>
        <dbReference type="Proteomes" id="UP000261166"/>
    </source>
</evidence>
<dbReference type="PANTHER" id="PTHR43000">
    <property type="entry name" value="DTDP-D-GLUCOSE 4,6-DEHYDRATASE-RELATED"/>
    <property type="match status" value="1"/>
</dbReference>
<evidence type="ECO:0000256" key="1">
    <source>
        <dbReference type="ARBA" id="ARBA00007637"/>
    </source>
</evidence>
<dbReference type="AlphaFoldDB" id="A0A3E3IYK9"/>
<dbReference type="SUPFAM" id="SSF51735">
    <property type="entry name" value="NAD(P)-binding Rossmann-fold domains"/>
    <property type="match status" value="1"/>
</dbReference>
<dbReference type="CDD" id="cd08946">
    <property type="entry name" value="SDR_e"/>
    <property type="match status" value="1"/>
</dbReference>